<dbReference type="PANTHER" id="PTHR24198:SF165">
    <property type="entry name" value="ANKYRIN REPEAT-CONTAINING PROTEIN-RELATED"/>
    <property type="match status" value="1"/>
</dbReference>
<dbReference type="AlphaFoldDB" id="A0A9P1GDJ7"/>
<keyword evidence="1" id="KW-0677">Repeat</keyword>
<keyword evidence="8" id="KW-1185">Reference proteome</keyword>
<keyword evidence="5" id="KW-0732">Signal</keyword>
<dbReference type="InterPro" id="IPR002110">
    <property type="entry name" value="Ankyrin_rpt"/>
</dbReference>
<gene>
    <name evidence="6" type="ORF">C1SCF055_LOCUS35387</name>
</gene>
<dbReference type="Proteomes" id="UP001152797">
    <property type="component" value="Unassembled WGS sequence"/>
</dbReference>
<feature type="transmembrane region" description="Helical" evidence="4">
    <location>
        <begin position="61"/>
        <end position="83"/>
    </location>
</feature>
<proteinExistence type="predicted"/>
<evidence type="ECO:0000256" key="3">
    <source>
        <dbReference type="PROSITE-ProRule" id="PRU00023"/>
    </source>
</evidence>
<evidence type="ECO:0000256" key="4">
    <source>
        <dbReference type="SAM" id="Phobius"/>
    </source>
</evidence>
<accession>A0A9P1GDJ7</accession>
<dbReference type="Gene3D" id="1.25.40.20">
    <property type="entry name" value="Ankyrin repeat-containing domain"/>
    <property type="match status" value="3"/>
</dbReference>
<feature type="signal peptide" evidence="5">
    <location>
        <begin position="1"/>
        <end position="18"/>
    </location>
</feature>
<name>A0A9P1GDJ7_9DINO</name>
<feature type="chain" id="PRO_5043272665" evidence="5">
    <location>
        <begin position="19"/>
        <end position="342"/>
    </location>
</feature>
<evidence type="ECO:0000256" key="5">
    <source>
        <dbReference type="SAM" id="SignalP"/>
    </source>
</evidence>
<keyword evidence="4" id="KW-1133">Transmembrane helix</keyword>
<reference evidence="7" key="2">
    <citation type="submission" date="2024-04" db="EMBL/GenBank/DDBJ databases">
        <authorList>
            <person name="Chen Y."/>
            <person name="Shah S."/>
            <person name="Dougan E. K."/>
            <person name="Thang M."/>
            <person name="Chan C."/>
        </authorList>
    </citation>
    <scope>NUCLEOTIDE SEQUENCE [LARGE SCALE GENOMIC DNA]</scope>
</reference>
<keyword evidence="4" id="KW-0812">Transmembrane</keyword>
<comment type="caution">
    <text evidence="6">The sequence shown here is derived from an EMBL/GenBank/DDBJ whole genome shotgun (WGS) entry which is preliminary data.</text>
</comment>
<dbReference type="PANTHER" id="PTHR24198">
    <property type="entry name" value="ANKYRIN REPEAT AND PROTEIN KINASE DOMAIN-CONTAINING PROTEIN"/>
    <property type="match status" value="1"/>
</dbReference>
<evidence type="ECO:0000313" key="8">
    <source>
        <dbReference type="Proteomes" id="UP001152797"/>
    </source>
</evidence>
<dbReference type="SMART" id="SM00248">
    <property type="entry name" value="ANK"/>
    <property type="match status" value="5"/>
</dbReference>
<keyword evidence="2 3" id="KW-0040">ANK repeat</keyword>
<keyword evidence="4" id="KW-0472">Membrane</keyword>
<feature type="repeat" description="ANK" evidence="3">
    <location>
        <begin position="117"/>
        <end position="149"/>
    </location>
</feature>
<dbReference type="SUPFAM" id="SSF48403">
    <property type="entry name" value="Ankyrin repeat"/>
    <property type="match status" value="1"/>
</dbReference>
<reference evidence="6" key="1">
    <citation type="submission" date="2022-10" db="EMBL/GenBank/DDBJ databases">
        <authorList>
            <person name="Chen Y."/>
            <person name="Dougan E. K."/>
            <person name="Chan C."/>
            <person name="Rhodes N."/>
            <person name="Thang M."/>
        </authorList>
    </citation>
    <scope>NUCLEOTIDE SEQUENCE</scope>
</reference>
<dbReference type="GO" id="GO:0005737">
    <property type="term" value="C:cytoplasm"/>
    <property type="evidence" value="ECO:0007669"/>
    <property type="project" value="TreeGrafter"/>
</dbReference>
<evidence type="ECO:0000313" key="7">
    <source>
        <dbReference type="EMBL" id="CAL1163451.1"/>
    </source>
</evidence>
<dbReference type="OrthoDB" id="430364at2759"/>
<organism evidence="6">
    <name type="scientific">Cladocopium goreaui</name>
    <dbReference type="NCBI Taxonomy" id="2562237"/>
    <lineage>
        <taxon>Eukaryota</taxon>
        <taxon>Sar</taxon>
        <taxon>Alveolata</taxon>
        <taxon>Dinophyceae</taxon>
        <taxon>Suessiales</taxon>
        <taxon>Symbiodiniaceae</taxon>
        <taxon>Cladocopium</taxon>
    </lineage>
</organism>
<dbReference type="InterPro" id="IPR036770">
    <property type="entry name" value="Ankyrin_rpt-contain_sf"/>
</dbReference>
<feature type="repeat" description="ANK" evidence="3">
    <location>
        <begin position="150"/>
        <end position="182"/>
    </location>
</feature>
<sequence>MACNRFTVLTLLLAVVHAADECEGQSFVNFGFLGLIQQALERMELTSVLPGTLANRYIETYAFAVLPDLLALLIAAGVFYFLSSAMQVPKRERKPSEQNSDVEEESSIDLSQIPEISGCTPLHWAAHNGLYRDVEILLTSGANVNATDNYLETPLHMAARCGYVDICDILLGFGADPRVLNKNQKTPLLIAALSGHSEICDLLSPVKLARRPAPVKGLAIKETKLEQDTQDVSSDSTAASSPRIEDEELTFGCNDLHWAALRCSLPEIRVALAKQIPVDSTDPWGDTALHLATRAGAMEICATLCSARANPLLLNKDRKTPLDVARVAGHHEISKLLEDDLQ</sequence>
<evidence type="ECO:0000256" key="2">
    <source>
        <dbReference type="ARBA" id="ARBA00023043"/>
    </source>
</evidence>
<dbReference type="PROSITE" id="PS50297">
    <property type="entry name" value="ANK_REP_REGION"/>
    <property type="match status" value="2"/>
</dbReference>
<dbReference type="Pfam" id="PF12796">
    <property type="entry name" value="Ank_2"/>
    <property type="match status" value="2"/>
</dbReference>
<dbReference type="EMBL" id="CAMXCT020004713">
    <property type="protein sequence ID" value="CAL1163451.1"/>
    <property type="molecule type" value="Genomic_DNA"/>
</dbReference>
<evidence type="ECO:0000313" key="6">
    <source>
        <dbReference type="EMBL" id="CAI4010076.1"/>
    </source>
</evidence>
<dbReference type="PROSITE" id="PS50088">
    <property type="entry name" value="ANK_REPEAT"/>
    <property type="match status" value="2"/>
</dbReference>
<dbReference type="EMBL" id="CAMXCT030004713">
    <property type="protein sequence ID" value="CAL4797388.1"/>
    <property type="molecule type" value="Genomic_DNA"/>
</dbReference>
<protein>
    <submittedName>
        <fullName evidence="6">Uncharacterized protein</fullName>
    </submittedName>
</protein>
<dbReference type="EMBL" id="CAMXCT010004713">
    <property type="protein sequence ID" value="CAI4010076.1"/>
    <property type="molecule type" value="Genomic_DNA"/>
</dbReference>
<evidence type="ECO:0000256" key="1">
    <source>
        <dbReference type="ARBA" id="ARBA00022737"/>
    </source>
</evidence>